<dbReference type="OrthoDB" id="8909951at2759"/>
<comment type="caution">
    <text evidence="2">The sequence shown here is derived from an EMBL/GenBank/DDBJ whole genome shotgun (WGS) entry which is preliminary data.</text>
</comment>
<sequence>MCRPTEWTRPDTSQPLSRCLVEDPMDQKWASISSALYKAAAQTIGYRSRKHQDWFNDNSDTISNSLDNMHKAHRATLNDPSASTTRQQWQAARREVQKTMRALQNEQGT</sequence>
<reference evidence="2" key="1">
    <citation type="journal article" date="2023" name="Science">
        <title>Genome structures resolve the early diversification of teleost fishes.</title>
        <authorList>
            <person name="Parey E."/>
            <person name="Louis A."/>
            <person name="Montfort J."/>
            <person name="Bouchez O."/>
            <person name="Roques C."/>
            <person name="Iampietro C."/>
            <person name="Lluch J."/>
            <person name="Castinel A."/>
            <person name="Donnadieu C."/>
            <person name="Desvignes T."/>
            <person name="Floi Bucao C."/>
            <person name="Jouanno E."/>
            <person name="Wen M."/>
            <person name="Mejri S."/>
            <person name="Dirks R."/>
            <person name="Jansen H."/>
            <person name="Henkel C."/>
            <person name="Chen W.J."/>
            <person name="Zahm M."/>
            <person name="Cabau C."/>
            <person name="Klopp C."/>
            <person name="Thompson A.W."/>
            <person name="Robinson-Rechavi M."/>
            <person name="Braasch I."/>
            <person name="Lecointre G."/>
            <person name="Bobe J."/>
            <person name="Postlethwait J.H."/>
            <person name="Berthelot C."/>
            <person name="Roest Crollius H."/>
            <person name="Guiguen Y."/>
        </authorList>
    </citation>
    <scope>NUCLEOTIDE SEQUENCE</scope>
    <source>
        <strain evidence="2">WJC10195</strain>
    </source>
</reference>
<evidence type="ECO:0000313" key="2">
    <source>
        <dbReference type="EMBL" id="KAJ8352124.1"/>
    </source>
</evidence>
<gene>
    <name evidence="2" type="ORF">SKAU_G00236000</name>
</gene>
<proteinExistence type="predicted"/>
<keyword evidence="3" id="KW-1185">Reference proteome</keyword>
<protein>
    <submittedName>
        <fullName evidence="2">Uncharacterized protein</fullName>
    </submittedName>
</protein>
<organism evidence="2 3">
    <name type="scientific">Synaphobranchus kaupii</name>
    <name type="common">Kaup's arrowtooth eel</name>
    <dbReference type="NCBI Taxonomy" id="118154"/>
    <lineage>
        <taxon>Eukaryota</taxon>
        <taxon>Metazoa</taxon>
        <taxon>Chordata</taxon>
        <taxon>Craniata</taxon>
        <taxon>Vertebrata</taxon>
        <taxon>Euteleostomi</taxon>
        <taxon>Actinopterygii</taxon>
        <taxon>Neopterygii</taxon>
        <taxon>Teleostei</taxon>
        <taxon>Anguilliformes</taxon>
        <taxon>Synaphobranchidae</taxon>
        <taxon>Synaphobranchus</taxon>
    </lineage>
</organism>
<feature type="region of interest" description="Disordered" evidence="1">
    <location>
        <begin position="76"/>
        <end position="109"/>
    </location>
</feature>
<accession>A0A9Q1F713</accession>
<name>A0A9Q1F713_SYNKA</name>
<dbReference type="EMBL" id="JAINUF010000008">
    <property type="protein sequence ID" value="KAJ8352124.1"/>
    <property type="molecule type" value="Genomic_DNA"/>
</dbReference>
<evidence type="ECO:0000313" key="3">
    <source>
        <dbReference type="Proteomes" id="UP001152622"/>
    </source>
</evidence>
<evidence type="ECO:0000256" key="1">
    <source>
        <dbReference type="SAM" id="MobiDB-lite"/>
    </source>
</evidence>
<dbReference type="AlphaFoldDB" id="A0A9Q1F713"/>
<feature type="compositionally biased region" description="Polar residues" evidence="1">
    <location>
        <begin position="78"/>
        <end position="90"/>
    </location>
</feature>
<dbReference type="Proteomes" id="UP001152622">
    <property type="component" value="Chromosome 8"/>
</dbReference>